<feature type="compositionally biased region" description="Polar residues" evidence="10">
    <location>
        <begin position="133"/>
        <end position="145"/>
    </location>
</feature>
<evidence type="ECO:0000256" key="4">
    <source>
        <dbReference type="ARBA" id="ARBA00022553"/>
    </source>
</evidence>
<feature type="compositionally biased region" description="Low complexity" evidence="10">
    <location>
        <begin position="276"/>
        <end position="305"/>
    </location>
</feature>
<evidence type="ECO:0000256" key="5">
    <source>
        <dbReference type="ARBA" id="ARBA00023015"/>
    </source>
</evidence>
<dbReference type="PANTHER" id="PTHR15970">
    <property type="entry name" value="ELL-ASSOCIATED FACTOR EAF"/>
    <property type="match status" value="1"/>
</dbReference>
<keyword evidence="4" id="KW-0597">Phosphoprotein</keyword>
<dbReference type="AlphaFoldDB" id="A0A2M4BLA7"/>
<dbReference type="Pfam" id="PF09816">
    <property type="entry name" value="EAF"/>
    <property type="match status" value="1"/>
</dbReference>
<feature type="compositionally biased region" description="Gly residues" evidence="10">
    <location>
        <begin position="374"/>
        <end position="384"/>
    </location>
</feature>
<evidence type="ECO:0000259" key="11">
    <source>
        <dbReference type="Pfam" id="PF09816"/>
    </source>
</evidence>
<sequence>MDNRLNIGPGPDVRELKLGSTFTNSAPSSVFHTIKYDFKPASVDVNKPAVLEVSANKQVTVTVPHLDGSGVPNTVFKGNHRDYSRKECVLILNRATGEITLEQLNSSIGVKKTRIENKVVNPPPPLPTIKVENNTARQSSKTKITTGVRKNAPISFVPKHSPLQGSPSYPHRSPQSAPAWNANNTQQTLPSIPMIGLDDGMDFGNAMPPASASSSSSSSSSGPPPVVASSLMNNHMNNSTNNNTSNSSSSSSSSSSSNSNSNSNHHHSGGGGGGHHNNINNNNNTNSNTNSSNHSMNNSNNHSSSAGGYMNHGSGGQNNLNSTNSNHHIGGSISSSNNGNGNSSSHHHNNHHLSASSLPAYGNSGARNHLLSEPGGGGGGGGSGIPAPNVEVSLPPERDLLPPPPVAVTGLGGPGATSDPEMMTSSESDGSDDSDSSSSDQESDSSTEDNNDSPVKESIFDPRPVLSTVGASVAAVDLSKDLCLSSNSDSDD</sequence>
<comment type="similarity">
    <text evidence="2">Belongs to the EAF family.</text>
</comment>
<dbReference type="GO" id="GO:0003746">
    <property type="term" value="F:translation elongation factor activity"/>
    <property type="evidence" value="ECO:0007669"/>
    <property type="project" value="UniProtKB-KW"/>
</dbReference>
<dbReference type="PANTHER" id="PTHR15970:SF2">
    <property type="entry name" value="ELL-ASSOCIATED FACTOR EAF"/>
    <property type="match status" value="1"/>
</dbReference>
<proteinExistence type="inferred from homology"/>
<evidence type="ECO:0000256" key="3">
    <source>
        <dbReference type="ARBA" id="ARBA00021452"/>
    </source>
</evidence>
<keyword evidence="12" id="KW-0251">Elongation factor</keyword>
<feature type="region of interest" description="Disordered" evidence="10">
    <location>
        <begin position="133"/>
        <end position="465"/>
    </location>
</feature>
<feature type="compositionally biased region" description="Low complexity" evidence="10">
    <location>
        <begin position="324"/>
        <end position="344"/>
    </location>
</feature>
<organism evidence="12">
    <name type="scientific">Anopheles marajoara</name>
    <dbReference type="NCBI Taxonomy" id="58244"/>
    <lineage>
        <taxon>Eukaryota</taxon>
        <taxon>Metazoa</taxon>
        <taxon>Ecdysozoa</taxon>
        <taxon>Arthropoda</taxon>
        <taxon>Hexapoda</taxon>
        <taxon>Insecta</taxon>
        <taxon>Pterygota</taxon>
        <taxon>Neoptera</taxon>
        <taxon>Endopterygota</taxon>
        <taxon>Diptera</taxon>
        <taxon>Nematocera</taxon>
        <taxon>Culicoidea</taxon>
        <taxon>Culicidae</taxon>
        <taxon>Anophelinae</taxon>
        <taxon>Anopheles</taxon>
    </lineage>
</organism>
<keyword evidence="8" id="KW-0539">Nucleus</keyword>
<accession>A0A2M4BLA7</accession>
<evidence type="ECO:0000256" key="8">
    <source>
        <dbReference type="ARBA" id="ARBA00023242"/>
    </source>
</evidence>
<keyword evidence="7" id="KW-0804">Transcription</keyword>
<feature type="domain" description="Transcription elongation factor Eaf N-terminal" evidence="11">
    <location>
        <begin position="15"/>
        <end position="114"/>
    </location>
</feature>
<protein>
    <recommendedName>
        <fullName evidence="3">Ell-associated factor Eaf</fullName>
    </recommendedName>
</protein>
<dbReference type="GO" id="GO:0032783">
    <property type="term" value="C:super elongation complex"/>
    <property type="evidence" value="ECO:0007669"/>
    <property type="project" value="InterPro"/>
</dbReference>
<comment type="function">
    <text evidence="9">Promotes transcriptional elongation by Su(Tpl)/ELL. Essential for development.</text>
</comment>
<dbReference type="InterPro" id="IPR027093">
    <property type="entry name" value="EAF_fam"/>
</dbReference>
<evidence type="ECO:0000256" key="6">
    <source>
        <dbReference type="ARBA" id="ARBA00023159"/>
    </source>
</evidence>
<name>A0A2M4BLA7_9DIPT</name>
<dbReference type="EMBL" id="GGFJ01004709">
    <property type="protein sequence ID" value="MBW53850.1"/>
    <property type="molecule type" value="Transcribed_RNA"/>
</dbReference>
<evidence type="ECO:0000313" key="12">
    <source>
        <dbReference type="EMBL" id="MBW53850.1"/>
    </source>
</evidence>
<feature type="compositionally biased region" description="Acidic residues" evidence="10">
    <location>
        <begin position="429"/>
        <end position="451"/>
    </location>
</feature>
<comment type="subcellular location">
    <subcellularLocation>
        <location evidence="1">Nucleus</location>
    </subcellularLocation>
</comment>
<reference evidence="12" key="1">
    <citation type="submission" date="2018-01" db="EMBL/GenBank/DDBJ databases">
        <title>An insight into the sialome of Amazonian anophelines.</title>
        <authorList>
            <person name="Ribeiro J.M."/>
            <person name="Scarpassa V."/>
            <person name="Calvo E."/>
        </authorList>
    </citation>
    <scope>NUCLEOTIDE SEQUENCE</scope>
    <source>
        <tissue evidence="12">Salivary glands</tissue>
    </source>
</reference>
<evidence type="ECO:0000256" key="1">
    <source>
        <dbReference type="ARBA" id="ARBA00004123"/>
    </source>
</evidence>
<feature type="compositionally biased region" description="Low complexity" evidence="10">
    <location>
        <begin position="208"/>
        <end position="263"/>
    </location>
</feature>
<evidence type="ECO:0000256" key="7">
    <source>
        <dbReference type="ARBA" id="ARBA00023163"/>
    </source>
</evidence>
<keyword evidence="6" id="KW-0010">Activator</keyword>
<evidence type="ECO:0000256" key="9">
    <source>
        <dbReference type="ARBA" id="ARBA00025617"/>
    </source>
</evidence>
<keyword evidence="5" id="KW-0805">Transcription regulation</keyword>
<evidence type="ECO:0000256" key="10">
    <source>
        <dbReference type="SAM" id="MobiDB-lite"/>
    </source>
</evidence>
<dbReference type="GO" id="GO:0006368">
    <property type="term" value="P:transcription elongation by RNA polymerase II"/>
    <property type="evidence" value="ECO:0007669"/>
    <property type="project" value="InterPro"/>
</dbReference>
<evidence type="ECO:0000256" key="2">
    <source>
        <dbReference type="ARBA" id="ARBA00007798"/>
    </source>
</evidence>
<dbReference type="GO" id="GO:0003711">
    <property type="term" value="F:transcription elongation factor activity"/>
    <property type="evidence" value="ECO:0007669"/>
    <property type="project" value="TreeGrafter"/>
</dbReference>
<dbReference type="InterPro" id="IPR019194">
    <property type="entry name" value="Tscrpt_elong_fac_Eaf_N"/>
</dbReference>
<feature type="compositionally biased region" description="Polar residues" evidence="10">
    <location>
        <begin position="163"/>
        <end position="190"/>
    </location>
</feature>
<keyword evidence="12" id="KW-0648">Protein biosynthesis</keyword>